<keyword evidence="1" id="KW-0812">Transmembrane</keyword>
<keyword evidence="1" id="KW-1133">Transmembrane helix</keyword>
<feature type="transmembrane region" description="Helical" evidence="1">
    <location>
        <begin position="33"/>
        <end position="51"/>
    </location>
</feature>
<keyword evidence="1" id="KW-0472">Membrane</keyword>
<evidence type="ECO:0000256" key="1">
    <source>
        <dbReference type="SAM" id="Phobius"/>
    </source>
</evidence>
<dbReference type="EMBL" id="DVFI01000085">
    <property type="protein sequence ID" value="HIQ63020.1"/>
    <property type="molecule type" value="Genomic_DNA"/>
</dbReference>
<accession>A0A9D1CIQ3</accession>
<reference evidence="2" key="2">
    <citation type="journal article" date="2021" name="PeerJ">
        <title>Extensive microbial diversity within the chicken gut microbiome revealed by metagenomics and culture.</title>
        <authorList>
            <person name="Gilroy R."/>
            <person name="Ravi A."/>
            <person name="Getino M."/>
            <person name="Pursley I."/>
            <person name="Horton D.L."/>
            <person name="Alikhan N.F."/>
            <person name="Baker D."/>
            <person name="Gharbi K."/>
            <person name="Hall N."/>
            <person name="Watson M."/>
            <person name="Adriaenssens E.M."/>
            <person name="Foster-Nyarko E."/>
            <person name="Jarju S."/>
            <person name="Secka A."/>
            <person name="Antonio M."/>
            <person name="Oren A."/>
            <person name="Chaudhuri R.R."/>
            <person name="La Ragione R."/>
            <person name="Hildebrand F."/>
            <person name="Pallen M.J."/>
        </authorList>
    </citation>
    <scope>NUCLEOTIDE SEQUENCE</scope>
    <source>
        <strain evidence="2">ChiHile30-977</strain>
    </source>
</reference>
<comment type="caution">
    <text evidence="2">The sequence shown here is derived from an EMBL/GenBank/DDBJ whole genome shotgun (WGS) entry which is preliminary data.</text>
</comment>
<proteinExistence type="predicted"/>
<dbReference type="Proteomes" id="UP000886819">
    <property type="component" value="Unassembled WGS sequence"/>
</dbReference>
<evidence type="ECO:0000313" key="2">
    <source>
        <dbReference type="EMBL" id="HIQ63020.1"/>
    </source>
</evidence>
<organism evidence="2 3">
    <name type="scientific">Candidatus Avichristensenella intestinipullorum</name>
    <dbReference type="NCBI Taxonomy" id="2840693"/>
    <lineage>
        <taxon>Bacteria</taxon>
        <taxon>Bacillati</taxon>
        <taxon>Bacillota</taxon>
        <taxon>Clostridia</taxon>
        <taxon>Candidatus Avichristensenella</taxon>
    </lineage>
</organism>
<name>A0A9D1CIQ3_9FIRM</name>
<evidence type="ECO:0000313" key="3">
    <source>
        <dbReference type="Proteomes" id="UP000886819"/>
    </source>
</evidence>
<sequence>MRERERAGLTAAGICLAWALLRALAPSLPFDWISLALVLAAVAAILLPYCLGAKEGAQAREARPENAAAAPVRLPPALEAQTASWPRAQGPMAEALSALYRDHPFSALCAARGMLGLLQSQGAARAQDEETLRALAQALDEMAEQGAANADEGAVEAAFEAALRALGRMEA</sequence>
<gene>
    <name evidence="2" type="ORF">IAA66_05465</name>
</gene>
<dbReference type="AlphaFoldDB" id="A0A9D1CIQ3"/>
<reference evidence="2" key="1">
    <citation type="submission" date="2020-10" db="EMBL/GenBank/DDBJ databases">
        <authorList>
            <person name="Gilroy R."/>
        </authorList>
    </citation>
    <scope>NUCLEOTIDE SEQUENCE</scope>
    <source>
        <strain evidence="2">ChiHile30-977</strain>
    </source>
</reference>
<protein>
    <submittedName>
        <fullName evidence="2">Uncharacterized protein</fullName>
    </submittedName>
</protein>